<evidence type="ECO:0000313" key="2">
    <source>
        <dbReference type="EMBL" id="AEG61992.1"/>
    </source>
</evidence>
<evidence type="ECO:0000256" key="1">
    <source>
        <dbReference type="SAM" id="Phobius"/>
    </source>
</evidence>
<dbReference type="AlphaFoldDB" id="F6DQ48"/>
<dbReference type="OrthoDB" id="1806329at2"/>
<sequence>MEFLFPFLVLFLVIILALGMFFFIQQTSSMPRFMQEKKKKLNQPEEIFKEAHISELIHYKYIQNGIYRQGNRYFGIASLNGANFSVMSTPEQDNKESMIVSILSQVDYPNQYISNTVISDTEKGALEVRRRIKEASPEELTPGLRAYMTLYADFLTGMKLQRAVLSAQSWLVIGSLNDDDDPEEAIIKRFEHISKKLHQRVGIVITRLTKREDIYDALHQILLPDRIISPSSRVNAGVTEPLHWSRNEISKGVE</sequence>
<gene>
    <name evidence="2" type="ordered locus">Desru_3792</name>
</gene>
<evidence type="ECO:0000313" key="3">
    <source>
        <dbReference type="Proteomes" id="UP000009234"/>
    </source>
</evidence>
<dbReference type="STRING" id="696281.Desru_3792"/>
<organism evidence="2 3">
    <name type="scientific">Desulforamulus ruminis (strain ATCC 23193 / DSM 2154 / NCIMB 8452 / DL)</name>
    <name type="common">Desulfotomaculum ruminis</name>
    <dbReference type="NCBI Taxonomy" id="696281"/>
    <lineage>
        <taxon>Bacteria</taxon>
        <taxon>Bacillati</taxon>
        <taxon>Bacillota</taxon>
        <taxon>Clostridia</taxon>
        <taxon>Eubacteriales</taxon>
        <taxon>Peptococcaceae</taxon>
        <taxon>Desulforamulus</taxon>
    </lineage>
</organism>
<reference evidence="3" key="1">
    <citation type="submission" date="2011-05" db="EMBL/GenBank/DDBJ databases">
        <title>Complete sequence of Desulfotomaculum ruminis DSM 2154.</title>
        <authorList>
            <person name="Lucas S."/>
            <person name="Copeland A."/>
            <person name="Lapidus A."/>
            <person name="Cheng J.-F."/>
            <person name="Goodwin L."/>
            <person name="Pitluck S."/>
            <person name="Lu M."/>
            <person name="Detter J.C."/>
            <person name="Han C."/>
            <person name="Tapia R."/>
            <person name="Land M."/>
            <person name="Hauser L."/>
            <person name="Kyrpides N."/>
            <person name="Ivanova N."/>
            <person name="Mikhailova N."/>
            <person name="Pagani I."/>
            <person name="Stams A.J.M."/>
            <person name="Plugge C.M."/>
            <person name="Muyzer G."/>
            <person name="Kuever J."/>
            <person name="Parshina S.N."/>
            <person name="Ivanova A.E."/>
            <person name="Nazina T.N."/>
            <person name="Brambilla E."/>
            <person name="Spring S."/>
            <person name="Klenk H.-P."/>
            <person name="Woyke T."/>
        </authorList>
    </citation>
    <scope>NUCLEOTIDE SEQUENCE [LARGE SCALE GENOMIC DNA]</scope>
    <source>
        <strain evidence="3">ATCC 23193 / DSM 2154 / NCIB 8452 / DL</strain>
    </source>
</reference>
<feature type="transmembrane region" description="Helical" evidence="1">
    <location>
        <begin position="6"/>
        <end position="24"/>
    </location>
</feature>
<dbReference type="KEGG" id="dru:Desru_3792"/>
<keyword evidence="1" id="KW-0812">Transmembrane</keyword>
<keyword evidence="1" id="KW-0472">Membrane</keyword>
<name>F6DQ48_DESRL</name>
<dbReference type="EMBL" id="CP002780">
    <property type="protein sequence ID" value="AEG61992.1"/>
    <property type="molecule type" value="Genomic_DNA"/>
</dbReference>
<keyword evidence="3" id="KW-1185">Reference proteome</keyword>
<proteinExistence type="predicted"/>
<accession>F6DQ48</accession>
<reference evidence="2 3" key="2">
    <citation type="journal article" date="2012" name="Stand. Genomic Sci.">
        <title>Complete genome sequence of the sulfate-reducing firmicute Desulfotomaculum ruminis type strain (DL(T)).</title>
        <authorList>
            <person name="Spring S."/>
            <person name="Visser M."/>
            <person name="Lu M."/>
            <person name="Copeland A."/>
            <person name="Lapidus A."/>
            <person name="Lucas S."/>
            <person name="Cheng J.F."/>
            <person name="Han C."/>
            <person name="Tapia R."/>
            <person name="Goodwin L.A."/>
            <person name="Pitluck S."/>
            <person name="Ivanova N."/>
            <person name="Land M."/>
            <person name="Hauser L."/>
            <person name="Larimer F."/>
            <person name="Rohde M."/>
            <person name="Goker M."/>
            <person name="Detter J.C."/>
            <person name="Kyrpides N.C."/>
            <person name="Woyke T."/>
            <person name="Schaap P.J."/>
            <person name="Plugge C.M."/>
            <person name="Muyzer G."/>
            <person name="Kuever J."/>
            <person name="Pereira I.A."/>
            <person name="Parshina S.N."/>
            <person name="Bernier-Latmani R."/>
            <person name="Stams A.J."/>
            <person name="Klenk H.P."/>
        </authorList>
    </citation>
    <scope>NUCLEOTIDE SEQUENCE [LARGE SCALE GENOMIC DNA]</scope>
    <source>
        <strain evidence="3">ATCC 23193 / DSM 2154 / NCIB 8452 / DL</strain>
    </source>
</reference>
<dbReference type="Proteomes" id="UP000009234">
    <property type="component" value="Chromosome"/>
</dbReference>
<keyword evidence="1" id="KW-1133">Transmembrane helix</keyword>
<protein>
    <submittedName>
        <fullName evidence="2">Uncharacterized protein</fullName>
    </submittedName>
</protein>
<dbReference type="HOGENOM" id="CLU_1092940_0_0_9"/>